<dbReference type="InterPro" id="IPR026893">
    <property type="entry name" value="Tyr/Ser_Pase_IphP-type"/>
</dbReference>
<proteinExistence type="inferred from homology"/>
<sequence length="246" mass="26998">MNALTHVPERRLIVEGAYNVRDLGGYPTADGRTTRWGRLYRADGLHKLTEAGQQAILERGVAAVVDLRHASELETMPNVFADSSRVAYHNVDLINPTTSARPTIKNLGDMYVNMLDDCQPALTRILSLLADSEGTAALYHCTAGKDRTGLVSALLLDLARVPHDVIAADYALTAECLLPIMDELRQGRPEQVPAEMYEKFLGCDPENMELLLAHLVARYGGAERFMLEIGLTEAQVDALKAKLLGE</sequence>
<dbReference type="PROSITE" id="PS50056">
    <property type="entry name" value="TYR_PHOSPHATASE_2"/>
    <property type="match status" value="1"/>
</dbReference>
<protein>
    <submittedName>
        <fullName evidence="3">Tyrosine-protein phosphatase</fullName>
    </submittedName>
</protein>
<dbReference type="InterPro" id="IPR029021">
    <property type="entry name" value="Prot-tyrosine_phosphatase-like"/>
</dbReference>
<dbReference type="Gene3D" id="3.90.190.10">
    <property type="entry name" value="Protein tyrosine phosphatase superfamily"/>
    <property type="match status" value="1"/>
</dbReference>
<feature type="domain" description="Tyrosine specific protein phosphatases" evidence="2">
    <location>
        <begin position="109"/>
        <end position="199"/>
    </location>
</feature>
<dbReference type="Pfam" id="PF13350">
    <property type="entry name" value="Y_phosphatase3"/>
    <property type="match status" value="1"/>
</dbReference>
<evidence type="ECO:0000313" key="4">
    <source>
        <dbReference type="Proteomes" id="UP000547209"/>
    </source>
</evidence>
<dbReference type="GO" id="GO:0004721">
    <property type="term" value="F:phosphoprotein phosphatase activity"/>
    <property type="evidence" value="ECO:0007669"/>
    <property type="project" value="InterPro"/>
</dbReference>
<dbReference type="PANTHER" id="PTHR31126:SF1">
    <property type="entry name" value="TYROSINE SPECIFIC PROTEIN PHOSPHATASES DOMAIN-CONTAINING PROTEIN"/>
    <property type="match status" value="1"/>
</dbReference>
<evidence type="ECO:0000313" key="3">
    <source>
        <dbReference type="EMBL" id="MBB6671664.1"/>
    </source>
</evidence>
<dbReference type="AlphaFoldDB" id="A0A7X0VGH5"/>
<dbReference type="SUPFAM" id="SSF52799">
    <property type="entry name" value="(Phosphotyrosine protein) phosphatases II"/>
    <property type="match status" value="1"/>
</dbReference>
<keyword evidence="4" id="KW-1185">Reference proteome</keyword>
<gene>
    <name evidence="3" type="ORF">H7C19_13315</name>
</gene>
<comment type="similarity">
    <text evidence="1">Belongs to the protein-tyrosine phosphatase family.</text>
</comment>
<evidence type="ECO:0000259" key="2">
    <source>
        <dbReference type="PROSITE" id="PS50056"/>
    </source>
</evidence>
<dbReference type="EMBL" id="JACJVP010000023">
    <property type="protein sequence ID" value="MBB6671664.1"/>
    <property type="molecule type" value="Genomic_DNA"/>
</dbReference>
<organism evidence="3 4">
    <name type="scientific">Cohnella nanjingensis</name>
    <dbReference type="NCBI Taxonomy" id="1387779"/>
    <lineage>
        <taxon>Bacteria</taxon>
        <taxon>Bacillati</taxon>
        <taxon>Bacillota</taxon>
        <taxon>Bacilli</taxon>
        <taxon>Bacillales</taxon>
        <taxon>Paenibacillaceae</taxon>
        <taxon>Cohnella</taxon>
    </lineage>
</organism>
<accession>A0A7X0VGH5</accession>
<evidence type="ECO:0000256" key="1">
    <source>
        <dbReference type="ARBA" id="ARBA00009580"/>
    </source>
</evidence>
<dbReference type="PANTHER" id="PTHR31126">
    <property type="entry name" value="TYROSINE-PROTEIN PHOSPHATASE"/>
    <property type="match status" value="1"/>
</dbReference>
<reference evidence="3 4" key="1">
    <citation type="submission" date="2020-08" db="EMBL/GenBank/DDBJ databases">
        <title>Cohnella phylogeny.</title>
        <authorList>
            <person name="Dunlap C."/>
        </authorList>
    </citation>
    <scope>NUCLEOTIDE SEQUENCE [LARGE SCALE GENOMIC DNA]</scope>
    <source>
        <strain evidence="3 4">DSM 28246</strain>
    </source>
</reference>
<comment type="caution">
    <text evidence="3">The sequence shown here is derived from an EMBL/GenBank/DDBJ whole genome shotgun (WGS) entry which is preliminary data.</text>
</comment>
<dbReference type="RefSeq" id="WP_185143142.1">
    <property type="nucleotide sequence ID" value="NZ_JACJVP010000023.1"/>
</dbReference>
<dbReference type="InterPro" id="IPR000387">
    <property type="entry name" value="Tyr_Pase_dom"/>
</dbReference>
<dbReference type="Proteomes" id="UP000547209">
    <property type="component" value="Unassembled WGS sequence"/>
</dbReference>
<name>A0A7X0VGH5_9BACL</name>